<sequence>MSRRYDRQTTVFSPEGRLYQVDYMGCLVGENNVTSKLLQTSTSAEKMYKIDDHVACAVAGIMSDANILINTARVQARRYAYAYQEPIQDYKDDMTRQEAVQLALKVLRKTMDSTSLTSEKLELAEVFLLPSGKVKYRICSPESLTMLLENFGVAQPASEVS</sequence>
<dbReference type="Pfam" id="PF00227">
    <property type="entry name" value="Proteasome"/>
    <property type="match status" value="1"/>
</dbReference>
<dbReference type="SMR" id="A0A067GPB1"/>
<organism evidence="3 4">
    <name type="scientific">Citrus sinensis</name>
    <name type="common">Sweet orange</name>
    <name type="synonym">Citrus aurantium var. sinensis</name>
    <dbReference type="NCBI Taxonomy" id="2711"/>
    <lineage>
        <taxon>Eukaryota</taxon>
        <taxon>Viridiplantae</taxon>
        <taxon>Streptophyta</taxon>
        <taxon>Embryophyta</taxon>
        <taxon>Tracheophyta</taxon>
        <taxon>Spermatophyta</taxon>
        <taxon>Magnoliopsida</taxon>
        <taxon>eudicotyledons</taxon>
        <taxon>Gunneridae</taxon>
        <taxon>Pentapetalae</taxon>
        <taxon>rosids</taxon>
        <taxon>malvids</taxon>
        <taxon>Sapindales</taxon>
        <taxon>Rutaceae</taxon>
        <taxon>Aurantioideae</taxon>
        <taxon>Citrus</taxon>
    </lineage>
</organism>
<dbReference type="Pfam" id="PF10584">
    <property type="entry name" value="Proteasome_A_N"/>
    <property type="match status" value="1"/>
</dbReference>
<evidence type="ECO:0000313" key="4">
    <source>
        <dbReference type="Proteomes" id="UP000027120"/>
    </source>
</evidence>
<dbReference type="SMART" id="SM00948">
    <property type="entry name" value="Proteasome_A_N"/>
    <property type="match status" value="1"/>
</dbReference>
<dbReference type="SUPFAM" id="SSF56235">
    <property type="entry name" value="N-terminal nucleophile aminohydrolases (Ntn hydrolases)"/>
    <property type="match status" value="1"/>
</dbReference>
<name>A0A067GPB1_CITSI</name>
<evidence type="ECO:0000313" key="3">
    <source>
        <dbReference type="EMBL" id="KDO77227.1"/>
    </source>
</evidence>
<dbReference type="GO" id="GO:0019773">
    <property type="term" value="C:proteasome core complex, alpha-subunit complex"/>
    <property type="evidence" value="ECO:0007669"/>
    <property type="project" value="InterPro"/>
</dbReference>
<gene>
    <name evidence="3" type="ORF">CISIN_1g040809mg</name>
</gene>
<feature type="domain" description="Proteasome alpha-type subunits" evidence="2">
    <location>
        <begin position="5"/>
        <end position="27"/>
    </location>
</feature>
<dbReference type="Gene3D" id="3.60.20.10">
    <property type="entry name" value="Glutamine Phosphoribosylpyrophosphate, subunit 1, domain 1"/>
    <property type="match status" value="2"/>
</dbReference>
<evidence type="ECO:0000256" key="1">
    <source>
        <dbReference type="ARBA" id="ARBA00022942"/>
    </source>
</evidence>
<dbReference type="InterPro" id="IPR001353">
    <property type="entry name" value="Proteasome_sua/b"/>
</dbReference>
<dbReference type="Proteomes" id="UP000027120">
    <property type="component" value="Unassembled WGS sequence"/>
</dbReference>
<dbReference type="InterPro" id="IPR050115">
    <property type="entry name" value="Proteasome_alpha"/>
</dbReference>
<dbReference type="PANTHER" id="PTHR11599">
    <property type="entry name" value="PROTEASOME SUBUNIT ALPHA/BETA"/>
    <property type="match status" value="1"/>
</dbReference>
<dbReference type="InterPro" id="IPR029055">
    <property type="entry name" value="Ntn_hydrolases_N"/>
</dbReference>
<dbReference type="STRING" id="2711.A0A067GPB1"/>
<dbReference type="EMBL" id="KK784880">
    <property type="protein sequence ID" value="KDO77227.1"/>
    <property type="molecule type" value="Genomic_DNA"/>
</dbReference>
<reference evidence="3 4" key="1">
    <citation type="submission" date="2014-04" db="EMBL/GenBank/DDBJ databases">
        <authorList>
            <consortium name="International Citrus Genome Consortium"/>
            <person name="Gmitter F."/>
            <person name="Chen C."/>
            <person name="Farmerie W."/>
            <person name="Harkins T."/>
            <person name="Desany B."/>
            <person name="Mohiuddin M."/>
            <person name="Kodira C."/>
            <person name="Borodovsky M."/>
            <person name="Lomsadze A."/>
            <person name="Burns P."/>
            <person name="Jenkins J."/>
            <person name="Prochnik S."/>
            <person name="Shu S."/>
            <person name="Chapman J."/>
            <person name="Pitluck S."/>
            <person name="Schmutz J."/>
            <person name="Rokhsar D."/>
        </authorList>
    </citation>
    <scope>NUCLEOTIDE SEQUENCE</scope>
</reference>
<evidence type="ECO:0000259" key="2">
    <source>
        <dbReference type="SMART" id="SM00948"/>
    </source>
</evidence>
<keyword evidence="1" id="KW-0647">Proteasome</keyword>
<dbReference type="AlphaFoldDB" id="A0A067GPB1"/>
<keyword evidence="4" id="KW-1185">Reference proteome</keyword>
<protein>
    <recommendedName>
        <fullName evidence="2">Proteasome alpha-type subunits domain-containing protein</fullName>
    </recommendedName>
</protein>
<dbReference type="GO" id="GO:0006511">
    <property type="term" value="P:ubiquitin-dependent protein catabolic process"/>
    <property type="evidence" value="ECO:0007669"/>
    <property type="project" value="InterPro"/>
</dbReference>
<dbReference type="InterPro" id="IPR000426">
    <property type="entry name" value="Proteasome_asu_N"/>
</dbReference>
<accession>A0A067GPB1</accession>
<proteinExistence type="predicted"/>